<dbReference type="EMBL" id="SSMQ01000030">
    <property type="protein sequence ID" value="TKD03334.1"/>
    <property type="molecule type" value="Genomic_DNA"/>
</dbReference>
<accession>A0A4U1J7K6</accession>
<evidence type="ECO:0000256" key="3">
    <source>
        <dbReference type="ARBA" id="ARBA00023014"/>
    </source>
</evidence>
<evidence type="ECO:0000313" key="6">
    <source>
        <dbReference type="Proteomes" id="UP000309215"/>
    </source>
</evidence>
<name>A0A4U1J7K6_9BACT</name>
<dbReference type="InterPro" id="IPR009051">
    <property type="entry name" value="Helical_ferredxn"/>
</dbReference>
<sequence>MPASAARLPVVLAAADLDALVQALAGRGYRVLGPVARDGAIVIDDVRHAADLPIGLEDVQGPGRYRLERREHDAFFAFTVGPHSWKQTFHVPVERLFQIRRHKEGFSVLPDATPRLHVALLGARACEIHAIEIQDRILIHGEHPDPRYAARRGDVFVVAVNCMRAGNTCFCASMGTGPRAERGFDLALTELIESGAHRFLIEIGSDEGAAVAAELPVRPANPEEIGAAASVSERTAAAMGRRLDTSGLKERLQKNLEHPRWDDVATRCLACGNCTMVCPTCFCVEFEDTTDLSGETAERTKRWESCFTLGFSHVHGGSVRSSIKARYRQWLTHKLAGWHDQFGSSGCVGCGRCITWCPVGIDITEEAAAVGLPEKDG</sequence>
<dbReference type="RefSeq" id="WP_136931920.1">
    <property type="nucleotide sequence ID" value="NZ_SSMQ01000030.1"/>
</dbReference>
<keyword evidence="6" id="KW-1185">Reference proteome</keyword>
<keyword evidence="1" id="KW-0479">Metal-binding</keyword>
<dbReference type="PANTHER" id="PTHR40447">
    <property type="entry name" value="ANAEROBIC SULFITE REDUCTASE SUBUNIT A"/>
    <property type="match status" value="1"/>
</dbReference>
<dbReference type="Pfam" id="PF17179">
    <property type="entry name" value="Fer4_22"/>
    <property type="match status" value="1"/>
</dbReference>
<keyword evidence="3" id="KW-0411">Iron-sulfur</keyword>
<comment type="caution">
    <text evidence="5">The sequence shown here is derived from an EMBL/GenBank/DDBJ whole genome shotgun (WGS) entry which is preliminary data.</text>
</comment>
<dbReference type="SUPFAM" id="SSF46548">
    <property type="entry name" value="alpha-helical ferredoxin"/>
    <property type="match status" value="1"/>
</dbReference>
<dbReference type="GO" id="GO:0046872">
    <property type="term" value="F:metal ion binding"/>
    <property type="evidence" value="ECO:0007669"/>
    <property type="project" value="UniProtKB-KW"/>
</dbReference>
<dbReference type="AlphaFoldDB" id="A0A4U1J7K6"/>
<dbReference type="InterPro" id="IPR017896">
    <property type="entry name" value="4Fe4S_Fe-S-bd"/>
</dbReference>
<evidence type="ECO:0000256" key="1">
    <source>
        <dbReference type="ARBA" id="ARBA00022723"/>
    </source>
</evidence>
<reference evidence="5 6" key="1">
    <citation type="submission" date="2019-04" db="EMBL/GenBank/DDBJ databases">
        <authorList>
            <person name="Li Y."/>
            <person name="Wang J."/>
        </authorList>
    </citation>
    <scope>NUCLEOTIDE SEQUENCE [LARGE SCALE GENOMIC DNA]</scope>
    <source>
        <strain evidence="5 6">DSM 14668</strain>
    </source>
</reference>
<organism evidence="5 6">
    <name type="scientific">Polyangium fumosum</name>
    <dbReference type="NCBI Taxonomy" id="889272"/>
    <lineage>
        <taxon>Bacteria</taxon>
        <taxon>Pseudomonadati</taxon>
        <taxon>Myxococcota</taxon>
        <taxon>Polyangia</taxon>
        <taxon>Polyangiales</taxon>
        <taxon>Polyangiaceae</taxon>
        <taxon>Polyangium</taxon>
    </lineage>
</organism>
<keyword evidence="2" id="KW-0408">Iron</keyword>
<dbReference type="OrthoDB" id="9795302at2"/>
<dbReference type="Gene3D" id="1.10.1060.10">
    <property type="entry name" value="Alpha-helical ferredoxin"/>
    <property type="match status" value="1"/>
</dbReference>
<evidence type="ECO:0000259" key="4">
    <source>
        <dbReference type="PROSITE" id="PS51379"/>
    </source>
</evidence>
<dbReference type="PANTHER" id="PTHR40447:SF1">
    <property type="entry name" value="ANAEROBIC SULFITE REDUCTASE SUBUNIT A"/>
    <property type="match status" value="1"/>
</dbReference>
<feature type="domain" description="4Fe-4S ferredoxin-type" evidence="4">
    <location>
        <begin position="338"/>
        <end position="366"/>
    </location>
</feature>
<dbReference type="GO" id="GO:0051536">
    <property type="term" value="F:iron-sulfur cluster binding"/>
    <property type="evidence" value="ECO:0007669"/>
    <property type="project" value="UniProtKB-KW"/>
</dbReference>
<proteinExistence type="predicted"/>
<protein>
    <submittedName>
        <fullName evidence="5">Sulfite reductase subunit A</fullName>
    </submittedName>
</protein>
<gene>
    <name evidence="5" type="ORF">E8A74_26770</name>
</gene>
<evidence type="ECO:0000313" key="5">
    <source>
        <dbReference type="EMBL" id="TKD03334.1"/>
    </source>
</evidence>
<dbReference type="Proteomes" id="UP000309215">
    <property type="component" value="Unassembled WGS sequence"/>
</dbReference>
<dbReference type="InterPro" id="IPR017900">
    <property type="entry name" value="4Fe4S_Fe_S_CS"/>
</dbReference>
<feature type="domain" description="4Fe-4S ferredoxin-type" evidence="4">
    <location>
        <begin position="257"/>
        <end position="289"/>
    </location>
</feature>
<evidence type="ECO:0000256" key="2">
    <source>
        <dbReference type="ARBA" id="ARBA00023004"/>
    </source>
</evidence>
<dbReference type="PROSITE" id="PS51379">
    <property type="entry name" value="4FE4S_FER_2"/>
    <property type="match status" value="2"/>
</dbReference>
<dbReference type="PROSITE" id="PS00198">
    <property type="entry name" value="4FE4S_FER_1"/>
    <property type="match status" value="2"/>
</dbReference>